<dbReference type="RefSeq" id="WP_047578435.1">
    <property type="nucleotide sequence ID" value="NZ_JPQT01000133.1"/>
</dbReference>
<name>A0A085UU62_PSESX</name>
<protein>
    <submittedName>
        <fullName evidence="1">Uncharacterized protein</fullName>
    </submittedName>
</protein>
<reference evidence="1 2" key="1">
    <citation type="submission" date="2014-07" db="EMBL/GenBank/DDBJ databases">
        <title>Draft Genome Sequences of Environmental Pseudomonas syringae strains.</title>
        <authorList>
            <person name="Baltrus D.A."/>
            <person name="Berge O."/>
            <person name="Morris C."/>
        </authorList>
    </citation>
    <scope>NUCLEOTIDE SEQUENCE [LARGE SCALE GENOMIC DNA]</scope>
    <source>
        <strain evidence="1 2">CEB003</strain>
    </source>
</reference>
<gene>
    <name evidence="1" type="ORF">IV02_24665</name>
</gene>
<dbReference type="EMBL" id="JPQT01000133">
    <property type="protein sequence ID" value="KFE46725.1"/>
    <property type="molecule type" value="Genomic_DNA"/>
</dbReference>
<sequence length="79" mass="8327">MARREFQDFEAVTAMVPGEGGYDAAIAVKALHAGGAPVFHRVLDGQKFKTAHDADLAATAELARLTDIDAEGNLVFAAQ</sequence>
<evidence type="ECO:0000313" key="2">
    <source>
        <dbReference type="Proteomes" id="UP000028643"/>
    </source>
</evidence>
<evidence type="ECO:0000313" key="1">
    <source>
        <dbReference type="EMBL" id="KFE46725.1"/>
    </source>
</evidence>
<dbReference type="PATRIC" id="fig|317.174.peg.5045"/>
<dbReference type="AlphaFoldDB" id="A0A085UU62"/>
<accession>A0A085UU62</accession>
<comment type="caution">
    <text evidence="1">The sequence shown here is derived from an EMBL/GenBank/DDBJ whole genome shotgun (WGS) entry which is preliminary data.</text>
</comment>
<organism evidence="1 2">
    <name type="scientific">Pseudomonas syringae</name>
    <dbReference type="NCBI Taxonomy" id="317"/>
    <lineage>
        <taxon>Bacteria</taxon>
        <taxon>Pseudomonadati</taxon>
        <taxon>Pseudomonadota</taxon>
        <taxon>Gammaproteobacteria</taxon>
        <taxon>Pseudomonadales</taxon>
        <taxon>Pseudomonadaceae</taxon>
        <taxon>Pseudomonas</taxon>
    </lineage>
</organism>
<dbReference type="Proteomes" id="UP000028643">
    <property type="component" value="Unassembled WGS sequence"/>
</dbReference>
<proteinExistence type="predicted"/>